<proteinExistence type="predicted"/>
<evidence type="ECO:0000313" key="9">
    <source>
        <dbReference type="EMBL" id="RKN82937.1"/>
    </source>
</evidence>
<feature type="domain" description="ABC3 transporter permease C-terminal" evidence="7">
    <location>
        <begin position="700"/>
        <end position="809"/>
    </location>
</feature>
<feature type="transmembrane region" description="Helical" evidence="6">
    <location>
        <begin position="349"/>
        <end position="376"/>
    </location>
</feature>
<dbReference type="RefSeq" id="WP_120710144.1">
    <property type="nucleotide sequence ID" value="NZ_RBCJ01000001.1"/>
</dbReference>
<feature type="transmembrane region" description="Helical" evidence="6">
    <location>
        <begin position="694"/>
        <end position="721"/>
    </location>
</feature>
<keyword evidence="4 6" id="KW-1133">Transmembrane helix</keyword>
<evidence type="ECO:0000256" key="1">
    <source>
        <dbReference type="ARBA" id="ARBA00004651"/>
    </source>
</evidence>
<feature type="transmembrane region" description="Helical" evidence="6">
    <location>
        <begin position="302"/>
        <end position="324"/>
    </location>
</feature>
<feature type="domain" description="MacB-like periplasmic core" evidence="8">
    <location>
        <begin position="20"/>
        <end position="255"/>
    </location>
</feature>
<name>A0A3B0CG71_9FLAO</name>
<evidence type="ECO:0000256" key="2">
    <source>
        <dbReference type="ARBA" id="ARBA00022475"/>
    </source>
</evidence>
<dbReference type="OrthoDB" id="5933722at2"/>
<evidence type="ECO:0000259" key="8">
    <source>
        <dbReference type="Pfam" id="PF12704"/>
    </source>
</evidence>
<dbReference type="AlphaFoldDB" id="A0A3B0CG71"/>
<feature type="transmembrane region" description="Helical" evidence="6">
    <location>
        <begin position="21"/>
        <end position="43"/>
    </location>
</feature>
<dbReference type="Pfam" id="PF12704">
    <property type="entry name" value="MacB_PCD"/>
    <property type="match status" value="2"/>
</dbReference>
<evidence type="ECO:0000256" key="4">
    <source>
        <dbReference type="ARBA" id="ARBA00022989"/>
    </source>
</evidence>
<dbReference type="Pfam" id="PF02687">
    <property type="entry name" value="FtsX"/>
    <property type="match status" value="2"/>
</dbReference>
<evidence type="ECO:0000256" key="3">
    <source>
        <dbReference type="ARBA" id="ARBA00022692"/>
    </source>
</evidence>
<dbReference type="GO" id="GO:0005886">
    <property type="term" value="C:plasma membrane"/>
    <property type="evidence" value="ECO:0007669"/>
    <property type="project" value="UniProtKB-SubCell"/>
</dbReference>
<protein>
    <submittedName>
        <fullName evidence="9">ABC transporter permease</fullName>
    </submittedName>
</protein>
<dbReference type="GO" id="GO:0022857">
    <property type="term" value="F:transmembrane transporter activity"/>
    <property type="evidence" value="ECO:0007669"/>
    <property type="project" value="TreeGrafter"/>
</dbReference>
<accession>A0A3B0CG71</accession>
<feature type="transmembrane region" description="Helical" evidence="6">
    <location>
        <begin position="396"/>
        <end position="421"/>
    </location>
</feature>
<dbReference type="PANTHER" id="PTHR30572">
    <property type="entry name" value="MEMBRANE COMPONENT OF TRANSPORTER-RELATED"/>
    <property type="match status" value="1"/>
</dbReference>
<feature type="transmembrane region" description="Helical" evidence="6">
    <location>
        <begin position="450"/>
        <end position="470"/>
    </location>
</feature>
<comment type="subcellular location">
    <subcellularLocation>
        <location evidence="1">Cell membrane</location>
        <topology evidence="1">Multi-pass membrane protein</topology>
    </subcellularLocation>
</comment>
<feature type="transmembrane region" description="Helical" evidence="6">
    <location>
        <begin position="742"/>
        <end position="767"/>
    </location>
</feature>
<dbReference type="Proteomes" id="UP000276603">
    <property type="component" value="Unassembled WGS sequence"/>
</dbReference>
<dbReference type="InterPro" id="IPR050250">
    <property type="entry name" value="Macrolide_Exporter_MacB"/>
</dbReference>
<feature type="domain" description="ABC3 transporter permease C-terminal" evidence="7">
    <location>
        <begin position="308"/>
        <end position="426"/>
    </location>
</feature>
<feature type="domain" description="MacB-like periplasmic core" evidence="8">
    <location>
        <begin position="462"/>
        <end position="618"/>
    </location>
</feature>
<keyword evidence="2" id="KW-1003">Cell membrane</keyword>
<dbReference type="InterPro" id="IPR003838">
    <property type="entry name" value="ABC3_permease_C"/>
</dbReference>
<comment type="caution">
    <text evidence="9">The sequence shown here is derived from an EMBL/GenBank/DDBJ whole genome shotgun (WGS) entry which is preliminary data.</text>
</comment>
<evidence type="ECO:0000259" key="7">
    <source>
        <dbReference type="Pfam" id="PF02687"/>
    </source>
</evidence>
<keyword evidence="5 6" id="KW-0472">Membrane</keyword>
<keyword evidence="3 6" id="KW-0812">Transmembrane</keyword>
<keyword evidence="10" id="KW-1185">Reference proteome</keyword>
<reference evidence="9 10" key="1">
    <citation type="submission" date="2018-10" db="EMBL/GenBank/DDBJ databases">
        <title>Ulvibacterium marinum gen. nov., sp. nov., a novel marine bacterium of the family Flavobacteriaceae, isolated from a culture of the green alga Ulva prolifera.</title>
        <authorList>
            <person name="Zhang Z."/>
        </authorList>
    </citation>
    <scope>NUCLEOTIDE SEQUENCE [LARGE SCALE GENOMIC DNA]</scope>
    <source>
        <strain evidence="9 10">CCMM003</strain>
    </source>
</reference>
<dbReference type="InterPro" id="IPR025857">
    <property type="entry name" value="MacB_PCD"/>
</dbReference>
<dbReference type="PANTHER" id="PTHR30572:SF18">
    <property type="entry name" value="ABC-TYPE MACROLIDE FAMILY EXPORT SYSTEM PERMEASE COMPONENT 2"/>
    <property type="match status" value="1"/>
</dbReference>
<sequence>MLRNYLKVALRNILKHKMFSLINIFGLSVSITTCLLIILLVYGQKRVDNFHEKGDRIVRVLSETDNGSFASTPLPLASTLLQGYPHILEDAVRIKSSFVGGDVIYDNRRIPLAGRYADDSFFKIFSFELIKGDPATVLEAPFSIVLTKESSEKIFGKEDPLGKSVKLNDIGLNTMDIALIPTENTETLIDDLVVTGVVDNTLSSHIQFEFLISMSTIPSLMKQGKSQATFDDWENYSDSYLYVLLQEGKTAQDLAPILADISKEKYAALDDVNISFGLERLSQITPGAFRQNPISLRMPIEVIYFLSFLGLVVLFSACFNYVNLSFARFLTRSKEVGVRKTMGAARYQVFVQFIIESVIIALLSLVVAIGLLQVLSIVFLDLWINQFLILDLTPDLMLFVLFIGFSVLVGGLAGLLPASFLSSFSPIKALRSFSGISLGNGKRFMLRKGLVLAQFCASLFFIITTLLIFAQLNYLLEKEYGFDQGNVVNIKLQGIEYGTLAHELGQNPAVETISASSFVPGTGGYSGSTKVKTLQMPDADLSSSYIGIDQNFIPNLKLSLIAGNNFSASIPKKDETMVVVNEALAQLLGYKEPKSIVGETILIGEDQSAVQVIGLTENYIFDLLTEADQDEPLLMRYLPDKFTYMNVRYHPTSDIGSMLLSMEEKWKKLDRVHSFKYEIYEEELKATNSIFADMMYVLGFISFLAITIASLGLLGMSAFTVESKKKEIGIRKVHGAGVKQVALWLSNSYLWLFALAILITIPIAYFMNTIWLEEFSYRVNFSIWIIAAGIAIMFVLGSSSVLSQTVKAAMNNPIKGLREE</sequence>
<evidence type="ECO:0000256" key="6">
    <source>
        <dbReference type="SAM" id="Phobius"/>
    </source>
</evidence>
<feature type="transmembrane region" description="Helical" evidence="6">
    <location>
        <begin position="779"/>
        <end position="802"/>
    </location>
</feature>
<organism evidence="9 10">
    <name type="scientific">Ulvibacterium marinum</name>
    <dbReference type="NCBI Taxonomy" id="2419782"/>
    <lineage>
        <taxon>Bacteria</taxon>
        <taxon>Pseudomonadati</taxon>
        <taxon>Bacteroidota</taxon>
        <taxon>Flavobacteriia</taxon>
        <taxon>Flavobacteriales</taxon>
        <taxon>Flavobacteriaceae</taxon>
        <taxon>Ulvibacterium</taxon>
    </lineage>
</organism>
<evidence type="ECO:0000313" key="10">
    <source>
        <dbReference type="Proteomes" id="UP000276603"/>
    </source>
</evidence>
<evidence type="ECO:0000256" key="5">
    <source>
        <dbReference type="ARBA" id="ARBA00023136"/>
    </source>
</evidence>
<dbReference type="EMBL" id="RBCJ01000001">
    <property type="protein sequence ID" value="RKN82937.1"/>
    <property type="molecule type" value="Genomic_DNA"/>
</dbReference>
<gene>
    <name evidence="9" type="ORF">D7Z94_03585</name>
</gene>